<evidence type="ECO:0000313" key="1">
    <source>
        <dbReference type="EMBL" id="QHT78137.1"/>
    </source>
</evidence>
<dbReference type="AlphaFoldDB" id="A0A6C0HCP8"/>
<protein>
    <recommendedName>
        <fullName evidence="2">HNH endonuclease</fullName>
    </recommendedName>
</protein>
<evidence type="ECO:0008006" key="2">
    <source>
        <dbReference type="Google" id="ProtNLM"/>
    </source>
</evidence>
<sequence length="309" mass="36541">MDVTDTKPLEKCCSKCGITKIECLFIPKRNICKECRNQKSRENYKLIFTNNEVEQECNSCNSTKKLSLFVKNRKICIECNNNKRRTIYKNVEEHRIKMIKKATEYKQKKIAEKNKSKELEIGIGNNKCNYCHEIKSKDRYRHNRLKCKDCEREEPTSKLIRRVRSRILSAIKIKSKRTLSYLGCNCSDYLKWLLNNNHCFTFSNYGKEWHIDHVIPLSRFDLTNEEQQLLAFNWRNTMPLSVKENLKKNNKILKPQIEEHNKKLVEYHLENKLELPQVFIDLFAKHLDAGNPLEPLLPLNTGNCDEELG</sequence>
<accession>A0A6C0HCP8</accession>
<reference evidence="1" key="1">
    <citation type="journal article" date="2020" name="Nature">
        <title>Giant virus diversity and host interactions through global metagenomics.</title>
        <authorList>
            <person name="Schulz F."/>
            <person name="Roux S."/>
            <person name="Paez-Espino D."/>
            <person name="Jungbluth S."/>
            <person name="Walsh D.A."/>
            <person name="Denef V.J."/>
            <person name="McMahon K.D."/>
            <person name="Konstantinidis K.T."/>
            <person name="Eloe-Fadrosh E.A."/>
            <person name="Kyrpides N.C."/>
            <person name="Woyke T."/>
        </authorList>
    </citation>
    <scope>NUCLEOTIDE SEQUENCE</scope>
    <source>
        <strain evidence="1">GVMAG-M-3300023179-91</strain>
    </source>
</reference>
<proteinExistence type="predicted"/>
<name>A0A6C0HCP8_9ZZZZ</name>
<dbReference type="EMBL" id="MN739929">
    <property type="protein sequence ID" value="QHT78137.1"/>
    <property type="molecule type" value="Genomic_DNA"/>
</dbReference>
<organism evidence="1">
    <name type="scientific">viral metagenome</name>
    <dbReference type="NCBI Taxonomy" id="1070528"/>
    <lineage>
        <taxon>unclassified sequences</taxon>
        <taxon>metagenomes</taxon>
        <taxon>organismal metagenomes</taxon>
    </lineage>
</organism>